<dbReference type="InterPro" id="IPR011604">
    <property type="entry name" value="PDDEXK-like_dom_sf"/>
</dbReference>
<dbReference type="GO" id="GO:0043138">
    <property type="term" value="F:3'-5' DNA helicase activity"/>
    <property type="evidence" value="ECO:0007669"/>
    <property type="project" value="UniProtKB-EC"/>
</dbReference>
<evidence type="ECO:0000256" key="1">
    <source>
        <dbReference type="ARBA" id="ARBA00022722"/>
    </source>
</evidence>
<keyword evidence="7 14" id="KW-0067">ATP-binding</keyword>
<reference evidence="17" key="2">
    <citation type="journal article" date="2021" name="PeerJ">
        <title>Extensive microbial diversity within the chicken gut microbiome revealed by metagenomics and culture.</title>
        <authorList>
            <person name="Gilroy R."/>
            <person name="Ravi A."/>
            <person name="Getino M."/>
            <person name="Pursley I."/>
            <person name="Horton D.L."/>
            <person name="Alikhan N.F."/>
            <person name="Baker D."/>
            <person name="Gharbi K."/>
            <person name="Hall N."/>
            <person name="Watson M."/>
            <person name="Adriaenssens E.M."/>
            <person name="Foster-Nyarko E."/>
            <person name="Jarju S."/>
            <person name="Secka A."/>
            <person name="Antonio M."/>
            <person name="Oren A."/>
            <person name="Chaudhuri R.R."/>
            <person name="La Ragione R."/>
            <person name="Hildebrand F."/>
            <person name="Pallen M.J."/>
        </authorList>
    </citation>
    <scope>NUCLEOTIDE SEQUENCE</scope>
    <source>
        <strain evidence="17">4509</strain>
    </source>
</reference>
<dbReference type="Pfam" id="PF00580">
    <property type="entry name" value="UvrD-helicase"/>
    <property type="match status" value="1"/>
</dbReference>
<evidence type="ECO:0000256" key="6">
    <source>
        <dbReference type="ARBA" id="ARBA00022839"/>
    </source>
</evidence>
<dbReference type="NCBIfam" id="TIGR02785">
    <property type="entry name" value="addA_Gpos"/>
    <property type="match status" value="1"/>
</dbReference>
<dbReference type="SUPFAM" id="SSF52980">
    <property type="entry name" value="Restriction endonuclease-like"/>
    <property type="match status" value="1"/>
</dbReference>
<dbReference type="Gene3D" id="3.40.50.300">
    <property type="entry name" value="P-loop containing nucleotide triphosphate hydrolases"/>
    <property type="match status" value="4"/>
</dbReference>
<keyword evidence="3" id="KW-0227">DNA damage</keyword>
<dbReference type="GO" id="GO:0003677">
    <property type="term" value="F:DNA binding"/>
    <property type="evidence" value="ECO:0007669"/>
    <property type="project" value="UniProtKB-KW"/>
</dbReference>
<dbReference type="InterPro" id="IPR014016">
    <property type="entry name" value="UvrD-like_ATP-bd"/>
</dbReference>
<evidence type="ECO:0000256" key="2">
    <source>
        <dbReference type="ARBA" id="ARBA00022741"/>
    </source>
</evidence>
<dbReference type="GO" id="GO:0033202">
    <property type="term" value="C:DNA helicase complex"/>
    <property type="evidence" value="ECO:0007669"/>
    <property type="project" value="TreeGrafter"/>
</dbReference>
<evidence type="ECO:0000313" key="18">
    <source>
        <dbReference type="Proteomes" id="UP000824082"/>
    </source>
</evidence>
<dbReference type="InterPro" id="IPR014152">
    <property type="entry name" value="AddA"/>
</dbReference>
<dbReference type="GO" id="GO:0004527">
    <property type="term" value="F:exonuclease activity"/>
    <property type="evidence" value="ECO:0007669"/>
    <property type="project" value="UniProtKB-KW"/>
</dbReference>
<dbReference type="PROSITE" id="PS51217">
    <property type="entry name" value="UVRD_HELICASE_CTER"/>
    <property type="match status" value="1"/>
</dbReference>
<comment type="catalytic activity">
    <reaction evidence="11">
        <text>Couples ATP hydrolysis with the unwinding of duplex DNA by translocating in the 3'-5' direction.</text>
        <dbReference type="EC" id="5.6.2.4"/>
    </reaction>
</comment>
<organism evidence="17 18">
    <name type="scientific">Candidatus Egerieicola faecale</name>
    <dbReference type="NCBI Taxonomy" id="2840774"/>
    <lineage>
        <taxon>Bacteria</taxon>
        <taxon>Bacillati</taxon>
        <taxon>Bacillota</taxon>
        <taxon>Clostridia</taxon>
        <taxon>Eubacteriales</taxon>
        <taxon>Oscillospiraceae</taxon>
        <taxon>Oscillospiraceae incertae sedis</taxon>
        <taxon>Candidatus Egerieicola</taxon>
    </lineage>
</organism>
<dbReference type="InterPro" id="IPR038726">
    <property type="entry name" value="PDDEXK_AddAB-type"/>
</dbReference>
<dbReference type="GO" id="GO:0005829">
    <property type="term" value="C:cytosol"/>
    <property type="evidence" value="ECO:0007669"/>
    <property type="project" value="TreeGrafter"/>
</dbReference>
<dbReference type="SUPFAM" id="SSF52540">
    <property type="entry name" value="P-loop containing nucleoside triphosphate hydrolases"/>
    <property type="match status" value="1"/>
</dbReference>
<dbReference type="Gene3D" id="3.90.320.10">
    <property type="match status" value="1"/>
</dbReference>
<accession>A0A9D1LIE8</accession>
<evidence type="ECO:0000256" key="4">
    <source>
        <dbReference type="ARBA" id="ARBA00022801"/>
    </source>
</evidence>
<gene>
    <name evidence="17" type="primary">addA</name>
    <name evidence="17" type="ORF">IAD19_00195</name>
</gene>
<dbReference type="Pfam" id="PF12705">
    <property type="entry name" value="PDDEXK_1"/>
    <property type="match status" value="1"/>
</dbReference>
<evidence type="ECO:0000256" key="11">
    <source>
        <dbReference type="ARBA" id="ARBA00034617"/>
    </source>
</evidence>
<evidence type="ECO:0000313" key="17">
    <source>
        <dbReference type="EMBL" id="HIU40959.1"/>
    </source>
</evidence>
<dbReference type="PANTHER" id="PTHR11070">
    <property type="entry name" value="UVRD / RECB / PCRA DNA HELICASE FAMILY MEMBER"/>
    <property type="match status" value="1"/>
</dbReference>
<protein>
    <recommendedName>
        <fullName evidence="12">DNA 3'-5' helicase</fullName>
        <ecNumber evidence="12">5.6.2.4</ecNumber>
    </recommendedName>
</protein>
<proteinExistence type="predicted"/>
<dbReference type="AlphaFoldDB" id="A0A9D1LIE8"/>
<dbReference type="GO" id="GO:0006302">
    <property type="term" value="P:double-strand break repair"/>
    <property type="evidence" value="ECO:0007669"/>
    <property type="project" value="InterPro"/>
</dbReference>
<dbReference type="InterPro" id="IPR014017">
    <property type="entry name" value="DNA_helicase_UvrD-like_C"/>
</dbReference>
<dbReference type="GO" id="GO:0000725">
    <property type="term" value="P:recombinational repair"/>
    <property type="evidence" value="ECO:0007669"/>
    <property type="project" value="TreeGrafter"/>
</dbReference>
<name>A0A9D1LIE8_9FIRM</name>
<dbReference type="InterPro" id="IPR011335">
    <property type="entry name" value="Restrct_endonuc-II-like"/>
</dbReference>
<keyword evidence="4 14" id="KW-0378">Hydrolase</keyword>
<dbReference type="PANTHER" id="PTHR11070:SF48">
    <property type="entry name" value="ATP-DEPENDENT HELICASE_NUCLEASE SUBUNIT A"/>
    <property type="match status" value="1"/>
</dbReference>
<dbReference type="EMBL" id="DVMX01000003">
    <property type="protein sequence ID" value="HIU40959.1"/>
    <property type="molecule type" value="Genomic_DNA"/>
</dbReference>
<sequence length="1184" mass="133772">MAEFTLTTSQKNAIYADGGSLLVSAAAGSGKTAVLTRRVMRILCDEKLQLDPAKLVVVTFTRSATAEMKQRIRQALAQQAKEHPGDPFYQRQLLLLGGMKLSTIDAFCQQLVKEQFQQLGISSRFRLGEERELNQMAQDCLAQMLEQRCKEQDSAYGLLAEVLAQDGERRLEQAVEQLWDFLDSYPFPEVQLSAMLEQLKDPGSPADSPWGKALLPLLAHRAGALAQSLEELQPMLEDDALFGPASVNNYHALLAGAQKLAKALEEGDWEQGVLLLRNLKAGQCRPRQKPEDRSPELTQALEQRKQLLSELEELQKLLCCTGEEFREDLDWLRPRMEALGELCLDFTRRLDQEKEKAQVYSFSDLTRMAVQLLVVREGEDYVKTDLAQRLSEEYYAIMVDECQDISAVQNLLFWGLAKGPNRVKADSPEYLTGSENLFLVGDVKQSIYRFRRATPELFVRRGELYRDYEQQGDFPGRILLSHNFRSRDTVCQGVNLVFSRTMSKLLGDLDYTRQEWLNPGAQYPPAQGMEAELCLVEQTDAFTQADYIAWRIRTMLDQGFLVSDGDRLRPCRPGDFCVLLRSTAGAAADYRRAFEQAGVPLFARQQQGYFDSYEVAVMLQFLRILDNPLQDIPMAAVLLSPMVGYTPAQLAQLRSTGPEQPLYRLLLRRQDPADQEFLSLYRRLRMQAALLPVDRLLRLIYDTTGFYYMVAGMEDGRRKGANLQLLVSYAQDYQSGSHRGLGGFVRYLDRAIQRQERFECANVQTGEAVELMTIHKSKGLEYPICFVAQLEHRFNQQDLQQTVLLHGELGMAMPVIRPQRGQRYDNLPLVGVRQAIRRENLSEELRVLYVAMTRAKEKLILVGSAPEPEQLAALARQGQGKVSPYDYLSRNCALDWLLLALGEEASLRELLKPAPKQEPSLAELAQAFPEDKVLVRRASVPQDWEKPETAAAQPPQADPALERRLAAQMEEDYPFEGDTRLPAKLSVTQLVRRQTGQEELEPFTLPQSGHLTAAQRGTATHRVLELGDLSALAQNPEGEIARLVEEGLLTGEEGKSVSRKAIRGLFASPVGRWLHQARQVYREYPFLCDLSAQSLDTGIPQSGKGEESPLLLQGVVDLILEMEDGVILIDYKTDRVSAPQELVERYRTQLFCYKLAVEEYLEQPVTGCYLYSFGLGRLISVDFH</sequence>
<keyword evidence="1" id="KW-0540">Nuclease</keyword>
<reference evidence="17" key="1">
    <citation type="submission" date="2020-10" db="EMBL/GenBank/DDBJ databases">
        <authorList>
            <person name="Gilroy R."/>
        </authorList>
    </citation>
    <scope>NUCLEOTIDE SEQUENCE</scope>
    <source>
        <strain evidence="17">4509</strain>
    </source>
</reference>
<dbReference type="GO" id="GO:0005524">
    <property type="term" value="F:ATP binding"/>
    <property type="evidence" value="ECO:0007669"/>
    <property type="project" value="UniProtKB-UniRule"/>
</dbReference>
<dbReference type="EC" id="5.6.2.4" evidence="12"/>
<evidence type="ECO:0000256" key="14">
    <source>
        <dbReference type="PROSITE-ProRule" id="PRU00560"/>
    </source>
</evidence>
<keyword evidence="6" id="KW-0269">Exonuclease</keyword>
<comment type="caution">
    <text evidence="17">The sequence shown here is derived from an EMBL/GenBank/DDBJ whole genome shotgun (WGS) entry which is preliminary data.</text>
</comment>
<keyword evidence="2 14" id="KW-0547">Nucleotide-binding</keyword>
<evidence type="ECO:0000259" key="16">
    <source>
        <dbReference type="PROSITE" id="PS51217"/>
    </source>
</evidence>
<keyword evidence="9" id="KW-0234">DNA repair</keyword>
<evidence type="ECO:0000259" key="15">
    <source>
        <dbReference type="PROSITE" id="PS51198"/>
    </source>
</evidence>
<dbReference type="Proteomes" id="UP000824082">
    <property type="component" value="Unassembled WGS sequence"/>
</dbReference>
<dbReference type="InterPro" id="IPR027417">
    <property type="entry name" value="P-loop_NTPase"/>
</dbReference>
<dbReference type="InterPro" id="IPR000212">
    <property type="entry name" value="DNA_helicase_UvrD/REP"/>
</dbReference>
<feature type="domain" description="UvrD-like helicase ATP-binding" evidence="15">
    <location>
        <begin position="4"/>
        <end position="487"/>
    </location>
</feature>
<feature type="binding site" evidence="14">
    <location>
        <begin position="25"/>
        <end position="32"/>
    </location>
    <ligand>
        <name>ATP</name>
        <dbReference type="ChEBI" id="CHEBI:30616"/>
    </ligand>
</feature>
<keyword evidence="10" id="KW-0413">Isomerase</keyword>
<keyword evidence="5 14" id="KW-0347">Helicase</keyword>
<evidence type="ECO:0000256" key="12">
    <source>
        <dbReference type="ARBA" id="ARBA00034808"/>
    </source>
</evidence>
<evidence type="ECO:0000256" key="13">
    <source>
        <dbReference type="ARBA" id="ARBA00048988"/>
    </source>
</evidence>
<evidence type="ECO:0000256" key="5">
    <source>
        <dbReference type="ARBA" id="ARBA00022806"/>
    </source>
</evidence>
<keyword evidence="8" id="KW-0238">DNA-binding</keyword>
<feature type="domain" description="UvrD-like helicase C-terminal" evidence="16">
    <location>
        <begin position="492"/>
        <end position="779"/>
    </location>
</feature>
<evidence type="ECO:0000256" key="3">
    <source>
        <dbReference type="ARBA" id="ARBA00022763"/>
    </source>
</evidence>
<evidence type="ECO:0000256" key="10">
    <source>
        <dbReference type="ARBA" id="ARBA00023235"/>
    </source>
</evidence>
<comment type="catalytic activity">
    <reaction evidence="13">
        <text>ATP + H2O = ADP + phosphate + H(+)</text>
        <dbReference type="Rhea" id="RHEA:13065"/>
        <dbReference type="ChEBI" id="CHEBI:15377"/>
        <dbReference type="ChEBI" id="CHEBI:15378"/>
        <dbReference type="ChEBI" id="CHEBI:30616"/>
        <dbReference type="ChEBI" id="CHEBI:43474"/>
        <dbReference type="ChEBI" id="CHEBI:456216"/>
        <dbReference type="EC" id="5.6.2.4"/>
    </reaction>
</comment>
<evidence type="ECO:0000256" key="7">
    <source>
        <dbReference type="ARBA" id="ARBA00022840"/>
    </source>
</evidence>
<evidence type="ECO:0000256" key="9">
    <source>
        <dbReference type="ARBA" id="ARBA00023204"/>
    </source>
</evidence>
<evidence type="ECO:0000256" key="8">
    <source>
        <dbReference type="ARBA" id="ARBA00023125"/>
    </source>
</evidence>
<dbReference type="Pfam" id="PF13361">
    <property type="entry name" value="UvrD_C"/>
    <property type="match status" value="1"/>
</dbReference>
<dbReference type="PROSITE" id="PS51198">
    <property type="entry name" value="UVRD_HELICASE_ATP_BIND"/>
    <property type="match status" value="1"/>
</dbReference>